<gene>
    <name evidence="2" type="ORF">EF294_04755</name>
</gene>
<evidence type="ECO:0000313" key="3">
    <source>
        <dbReference type="Proteomes" id="UP000267536"/>
    </source>
</evidence>
<protein>
    <submittedName>
        <fullName evidence="2">(2Fe-2S)-binding protein</fullName>
    </submittedName>
</protein>
<keyword evidence="3" id="KW-1185">Reference proteome</keyword>
<reference evidence="2 3" key="1">
    <citation type="submission" date="2018-11" db="EMBL/GenBank/DDBJ databases">
        <title>Draft genome sequence of Gordonia sp. RS15-1S isolated from rice stems.</title>
        <authorList>
            <person name="Muangham S."/>
        </authorList>
    </citation>
    <scope>NUCLEOTIDE SEQUENCE [LARGE SCALE GENOMIC DNA]</scope>
    <source>
        <strain evidence="2 3">RS15-1S</strain>
    </source>
</reference>
<organism evidence="2 3">
    <name type="scientific">Gordonia oryzae</name>
    <dbReference type="NCBI Taxonomy" id="2487349"/>
    <lineage>
        <taxon>Bacteria</taxon>
        <taxon>Bacillati</taxon>
        <taxon>Actinomycetota</taxon>
        <taxon>Actinomycetes</taxon>
        <taxon>Mycobacteriales</taxon>
        <taxon>Gordoniaceae</taxon>
        <taxon>Gordonia</taxon>
    </lineage>
</organism>
<dbReference type="EMBL" id="RKMH01000003">
    <property type="protein sequence ID" value="RPA65174.1"/>
    <property type="molecule type" value="Genomic_DNA"/>
</dbReference>
<dbReference type="AlphaFoldDB" id="A0A3N4HF52"/>
<feature type="domain" description="Ferric siderophore reductase C-terminal" evidence="1">
    <location>
        <begin position="197"/>
        <end position="219"/>
    </location>
</feature>
<evidence type="ECO:0000313" key="2">
    <source>
        <dbReference type="EMBL" id="RPA65174.1"/>
    </source>
</evidence>
<evidence type="ECO:0000259" key="1">
    <source>
        <dbReference type="Pfam" id="PF11575"/>
    </source>
</evidence>
<accession>A0A3N4HF52</accession>
<comment type="caution">
    <text evidence="2">The sequence shown here is derived from an EMBL/GenBank/DDBJ whole genome shotgun (WGS) entry which is preliminary data.</text>
</comment>
<dbReference type="InterPro" id="IPR024726">
    <property type="entry name" value="FhuF_C"/>
</dbReference>
<proteinExistence type="predicted"/>
<dbReference type="GO" id="GO:0051537">
    <property type="term" value="F:2 iron, 2 sulfur cluster binding"/>
    <property type="evidence" value="ECO:0007669"/>
    <property type="project" value="InterPro"/>
</dbReference>
<dbReference type="Pfam" id="PF11575">
    <property type="entry name" value="FhuF_C"/>
    <property type="match status" value="1"/>
</dbReference>
<dbReference type="Proteomes" id="UP000267536">
    <property type="component" value="Unassembled WGS sequence"/>
</dbReference>
<sequence length="220" mass="23158">MTSLDDLGPFFAVRTHARGQRRDAPWLTMADLLTDAHILEARVERVRAALGAGTDAPVEQRVAASVTHLGMVARIIAPMIAVAALDEPPISVAAEDLWWQDELGGPYPLSVTAAATDVRPNLAGGIVGELTDAVGNGFGVSGRTLWGNVASATNSAARLIATTRPEVAVRALAAADGVLAEPRVEDGRLRAGPRFRRRSCCLIYRVTGDRGAVCGDCVLI</sequence>
<name>A0A3N4HF52_9ACTN</name>
<dbReference type="OrthoDB" id="3290158at2"/>
<dbReference type="RefSeq" id="WP_123926114.1">
    <property type="nucleotide sequence ID" value="NZ_JBPSDP010000003.1"/>
</dbReference>